<dbReference type="AlphaFoldDB" id="W0JW53"/>
<dbReference type="PANTHER" id="PTHR42709:SF6">
    <property type="entry name" value="UNDECAPRENYL PHOSPHATE TRANSPORTER A"/>
    <property type="match status" value="1"/>
</dbReference>
<keyword evidence="5 6" id="KW-0472">Membrane</keyword>
<comment type="subcellular location">
    <subcellularLocation>
        <location evidence="1">Cell membrane</location>
        <topology evidence="1">Multi-pass membrane protein</topology>
    </subcellularLocation>
</comment>
<evidence type="ECO:0000313" key="9">
    <source>
        <dbReference type="Proteomes" id="UP000019024"/>
    </source>
</evidence>
<dbReference type="Proteomes" id="UP000019024">
    <property type="component" value="Plasmid unnamed"/>
</dbReference>
<dbReference type="eggNOG" id="arCOG03117">
    <property type="taxonomic scope" value="Archaea"/>
</dbReference>
<dbReference type="EMBL" id="CP007056">
    <property type="protein sequence ID" value="AHG01490.1"/>
    <property type="molecule type" value="Genomic_DNA"/>
</dbReference>
<dbReference type="KEGG" id="hlr:HALLA_03615"/>
<dbReference type="HOGENOM" id="CLU_111440_0_0_2"/>
<evidence type="ECO:0000256" key="2">
    <source>
        <dbReference type="ARBA" id="ARBA00022475"/>
    </source>
</evidence>
<reference evidence="8 9" key="1">
    <citation type="submission" date="2014-01" db="EMBL/GenBank/DDBJ databases">
        <authorList>
            <consortium name="DOE Joint Genome Institute"/>
            <person name="Anderson I."/>
            <person name="Huntemann M."/>
            <person name="Han J."/>
            <person name="Chen A."/>
            <person name="Kyrpides N."/>
            <person name="Mavromatis K."/>
            <person name="Markowitz V."/>
            <person name="Palaniappan K."/>
            <person name="Ivanova N."/>
            <person name="Schaumberg A."/>
            <person name="Pati A."/>
            <person name="Liolios K."/>
            <person name="Nordberg H.P."/>
            <person name="Cantor M.N."/>
            <person name="Hua S.X."/>
            <person name="Woyke T."/>
        </authorList>
    </citation>
    <scope>NUCLEOTIDE SEQUENCE [LARGE SCALE GENOMIC DNA]</scope>
    <source>
        <strain evidence="8 9">XH-48</strain>
        <plasmid evidence="9">1</plasmid>
    </source>
</reference>
<evidence type="ECO:0000256" key="5">
    <source>
        <dbReference type="ARBA" id="ARBA00023136"/>
    </source>
</evidence>
<dbReference type="PANTHER" id="PTHR42709">
    <property type="entry name" value="ALKALINE PHOSPHATASE LIKE PROTEIN"/>
    <property type="match status" value="1"/>
</dbReference>
<feature type="transmembrane region" description="Helical" evidence="6">
    <location>
        <begin position="12"/>
        <end position="33"/>
    </location>
</feature>
<accession>W0JW53</accession>
<sequence length="166" mass="18213">MPTWLESMLTSELALLVLFGICILEGAMMLRFMPSELVVPAALALIGSSIPEVITIVAIAVVGTTIGQVILFYLVHRAGREYILEKRWFPVTESRLERFDGWFDRWGGIAVAVSNSMLFVRGLLTIPAGLSEMNGRTFLVLSALGSLSFQSILAGLYLIGGHLLIW</sequence>
<feature type="transmembrane region" description="Helical" evidence="6">
    <location>
        <begin position="53"/>
        <end position="75"/>
    </location>
</feature>
<evidence type="ECO:0000256" key="1">
    <source>
        <dbReference type="ARBA" id="ARBA00004651"/>
    </source>
</evidence>
<protein>
    <recommendedName>
        <fullName evidence="7">VTT domain-containing protein</fullName>
    </recommendedName>
</protein>
<evidence type="ECO:0000256" key="6">
    <source>
        <dbReference type="SAM" id="Phobius"/>
    </source>
</evidence>
<feature type="domain" description="VTT" evidence="7">
    <location>
        <begin position="34"/>
        <end position="154"/>
    </location>
</feature>
<keyword evidence="8" id="KW-0614">Plasmid</keyword>
<dbReference type="GO" id="GO:0005886">
    <property type="term" value="C:plasma membrane"/>
    <property type="evidence" value="ECO:0007669"/>
    <property type="project" value="UniProtKB-SubCell"/>
</dbReference>
<keyword evidence="2" id="KW-1003">Cell membrane</keyword>
<gene>
    <name evidence="8" type="ORF">HALLA_03615</name>
</gene>
<proteinExistence type="predicted"/>
<dbReference type="Pfam" id="PF09335">
    <property type="entry name" value="VTT_dom"/>
    <property type="match status" value="1"/>
</dbReference>
<name>W0JW53_9EURY</name>
<dbReference type="InterPro" id="IPR032816">
    <property type="entry name" value="VTT_dom"/>
</dbReference>
<geneLocation type="plasmid" evidence="8">
    <name>unnamed</name>
</geneLocation>
<dbReference type="InterPro" id="IPR051311">
    <property type="entry name" value="DedA_domain"/>
</dbReference>
<evidence type="ECO:0000256" key="4">
    <source>
        <dbReference type="ARBA" id="ARBA00022989"/>
    </source>
</evidence>
<keyword evidence="3 6" id="KW-0812">Transmembrane</keyword>
<evidence type="ECO:0000313" key="8">
    <source>
        <dbReference type="EMBL" id="AHG01490.1"/>
    </source>
</evidence>
<keyword evidence="9" id="KW-1185">Reference proteome</keyword>
<evidence type="ECO:0000256" key="3">
    <source>
        <dbReference type="ARBA" id="ARBA00022692"/>
    </source>
</evidence>
<organism evidence="8 9">
    <name type="scientific">Halostagnicola larsenii XH-48</name>
    <dbReference type="NCBI Taxonomy" id="797299"/>
    <lineage>
        <taxon>Archaea</taxon>
        <taxon>Methanobacteriati</taxon>
        <taxon>Methanobacteriota</taxon>
        <taxon>Stenosarchaea group</taxon>
        <taxon>Halobacteria</taxon>
        <taxon>Halobacteriales</taxon>
        <taxon>Natrialbaceae</taxon>
        <taxon>Halostagnicola</taxon>
    </lineage>
</organism>
<keyword evidence="4 6" id="KW-1133">Transmembrane helix</keyword>
<evidence type="ECO:0000259" key="7">
    <source>
        <dbReference type="Pfam" id="PF09335"/>
    </source>
</evidence>
<dbReference type="PATRIC" id="fig|797299.3.peg.3238"/>
<feature type="transmembrane region" description="Helical" evidence="6">
    <location>
        <begin position="138"/>
        <end position="159"/>
    </location>
</feature>